<protein>
    <submittedName>
        <fullName evidence="2">Uncharacterized protein</fullName>
    </submittedName>
</protein>
<reference evidence="3" key="1">
    <citation type="submission" date="2015-09" db="EMBL/GenBank/DDBJ databases">
        <authorList>
            <consortium name="Pathogen Informatics"/>
        </authorList>
    </citation>
    <scope>NUCLEOTIDE SEQUENCE [LARGE SCALE GENOMIC DNA]</scope>
    <source>
        <strain evidence="3">Lake Konstanz</strain>
    </source>
</reference>
<proteinExistence type="predicted"/>
<gene>
    <name evidence="2" type="ORF">BSAL_78075</name>
</gene>
<feature type="compositionally biased region" description="Low complexity" evidence="1">
    <location>
        <begin position="213"/>
        <end position="229"/>
    </location>
</feature>
<evidence type="ECO:0000256" key="1">
    <source>
        <dbReference type="SAM" id="MobiDB-lite"/>
    </source>
</evidence>
<evidence type="ECO:0000313" key="2">
    <source>
        <dbReference type="EMBL" id="CUG35203.1"/>
    </source>
</evidence>
<keyword evidence="3" id="KW-1185">Reference proteome</keyword>
<dbReference type="EMBL" id="CYKH01000766">
    <property type="protein sequence ID" value="CUG35203.1"/>
    <property type="molecule type" value="Genomic_DNA"/>
</dbReference>
<sequence length="276" mass="30826">PSKFMNYPLSFNSNFRIPPLRHLLYLRPHWRPVVPPTTLATLYDAAGRQEQQRIGTVGRPAITPSTSMVSSTNPSSFGDDGMHKFTRYLPADYVEKLHHPERANGGTHLRPWRRDDGTATTETTLVETDTTVTTTDAGHDDNSSSEFQRVFGVPKYHNTNSTPHYYPQHHQHYQYHQGGQLPQQQQRTTAAATTTSYNVNAVRPPQRRADPDTSSTSTGTHTTISSVSSDDVRRTLARGAMHQMTAYEASYGGYFYGGRQMAPSLNQSELTAGSRL</sequence>
<evidence type="ECO:0000313" key="3">
    <source>
        <dbReference type="Proteomes" id="UP000051952"/>
    </source>
</evidence>
<feature type="non-terminal residue" evidence="2">
    <location>
        <position position="1"/>
    </location>
</feature>
<dbReference type="AlphaFoldDB" id="A0A0S4J0R2"/>
<organism evidence="2 3">
    <name type="scientific">Bodo saltans</name>
    <name type="common">Flagellated protozoan</name>
    <dbReference type="NCBI Taxonomy" id="75058"/>
    <lineage>
        <taxon>Eukaryota</taxon>
        <taxon>Discoba</taxon>
        <taxon>Euglenozoa</taxon>
        <taxon>Kinetoplastea</taxon>
        <taxon>Metakinetoplastina</taxon>
        <taxon>Eubodonida</taxon>
        <taxon>Bodonidae</taxon>
        <taxon>Bodo</taxon>
    </lineage>
</organism>
<name>A0A0S4J0R2_BODSA</name>
<dbReference type="VEuPathDB" id="TriTrypDB:BSAL_78075"/>
<feature type="region of interest" description="Disordered" evidence="1">
    <location>
        <begin position="101"/>
        <end position="121"/>
    </location>
</feature>
<dbReference type="Proteomes" id="UP000051952">
    <property type="component" value="Unassembled WGS sequence"/>
</dbReference>
<accession>A0A0S4J0R2</accession>
<feature type="region of interest" description="Disordered" evidence="1">
    <location>
        <begin position="198"/>
        <end position="230"/>
    </location>
</feature>